<proteinExistence type="predicted"/>
<name>A0A1J4RT65_9BACT</name>
<dbReference type="EMBL" id="MNUK01000079">
    <property type="protein sequence ID" value="OIN90232.1"/>
    <property type="molecule type" value="Genomic_DNA"/>
</dbReference>
<evidence type="ECO:0000256" key="1">
    <source>
        <dbReference type="SAM" id="Phobius"/>
    </source>
</evidence>
<keyword evidence="1" id="KW-1133">Transmembrane helix</keyword>
<dbReference type="Proteomes" id="UP000182345">
    <property type="component" value="Unassembled WGS sequence"/>
</dbReference>
<evidence type="ECO:0000313" key="2">
    <source>
        <dbReference type="EMBL" id="OIN90232.1"/>
    </source>
</evidence>
<evidence type="ECO:0000313" key="3">
    <source>
        <dbReference type="Proteomes" id="UP000182345"/>
    </source>
</evidence>
<reference evidence="2 3" key="1">
    <citation type="journal article" date="2016" name="Environ. Microbiol.">
        <title>Genomic resolution of a cold subsurface aquifer community provides metabolic insights for novel microbes adapted to high CO concentrations.</title>
        <authorList>
            <person name="Probst A.J."/>
            <person name="Castelle C.J."/>
            <person name="Singh A."/>
            <person name="Brown C.T."/>
            <person name="Anantharaman K."/>
            <person name="Sharon I."/>
            <person name="Hug L.A."/>
            <person name="Burstein D."/>
            <person name="Emerson J.B."/>
            <person name="Thomas B.C."/>
            <person name="Banfield J.F."/>
        </authorList>
    </citation>
    <scope>NUCLEOTIDE SEQUENCE [LARGE SCALE GENOMIC DNA]</scope>
    <source>
        <strain evidence="2">CG1_02_44_10</strain>
    </source>
</reference>
<sequence>MCGECIVLRAQNFLIVSGAIAMVGVIVVLIVLLAILLRFRKSLSRLDTVIKEIETLTHLPIRLLEHRLDQKLDDK</sequence>
<organism evidence="2 3">
    <name type="scientific">Candidatus Collierbacteria bacterium CG1_02_44_10</name>
    <dbReference type="NCBI Taxonomy" id="1805087"/>
    <lineage>
        <taxon>Bacteria</taxon>
        <taxon>Candidatus Collieribacteriota</taxon>
    </lineage>
</organism>
<comment type="caution">
    <text evidence="2">The sequence shown here is derived from an EMBL/GenBank/DDBJ whole genome shotgun (WGS) entry which is preliminary data.</text>
</comment>
<protein>
    <submittedName>
        <fullName evidence="2">Uncharacterized protein</fullName>
    </submittedName>
</protein>
<dbReference type="AlphaFoldDB" id="A0A1J4RT65"/>
<gene>
    <name evidence="2" type="ORF">AUJ42_03475</name>
</gene>
<keyword evidence="1" id="KW-0812">Transmembrane</keyword>
<accession>A0A1J4RT65</accession>
<keyword evidence="1" id="KW-0472">Membrane</keyword>
<feature type="transmembrane region" description="Helical" evidence="1">
    <location>
        <begin position="13"/>
        <end position="37"/>
    </location>
</feature>